<evidence type="ECO:0000256" key="5">
    <source>
        <dbReference type="PIRSR" id="PIRSR601519-1"/>
    </source>
</evidence>
<dbReference type="SUPFAM" id="SSF47240">
    <property type="entry name" value="Ferritin-like"/>
    <property type="match status" value="1"/>
</dbReference>
<evidence type="ECO:0000256" key="3">
    <source>
        <dbReference type="ARBA" id="ARBA00022723"/>
    </source>
</evidence>
<dbReference type="InterPro" id="IPR012347">
    <property type="entry name" value="Ferritin-like"/>
</dbReference>
<dbReference type="AlphaFoldDB" id="A0A8C2RW11"/>
<comment type="similarity">
    <text evidence="1 6">Belongs to the ferritin family.</text>
</comment>
<keyword evidence="3 5" id="KW-0479">Metal-binding</keyword>
<organism evidence="8">
    <name type="scientific">Capra hircus</name>
    <name type="common">Goat</name>
    <dbReference type="NCBI Taxonomy" id="9925"/>
    <lineage>
        <taxon>Eukaryota</taxon>
        <taxon>Metazoa</taxon>
        <taxon>Chordata</taxon>
        <taxon>Craniata</taxon>
        <taxon>Vertebrata</taxon>
        <taxon>Euteleostomi</taxon>
        <taxon>Mammalia</taxon>
        <taxon>Eutheria</taxon>
        <taxon>Laurasiatheria</taxon>
        <taxon>Artiodactyla</taxon>
        <taxon>Ruminantia</taxon>
        <taxon>Pecora</taxon>
        <taxon>Bovidae</taxon>
        <taxon>Caprinae</taxon>
        <taxon>Capra</taxon>
    </lineage>
</organism>
<feature type="binding site" evidence="5">
    <location>
        <position position="41"/>
    </location>
    <ligand>
        <name>Fe cation</name>
        <dbReference type="ChEBI" id="CHEBI:24875"/>
        <label>1</label>
    </ligand>
</feature>
<dbReference type="GO" id="GO:0008199">
    <property type="term" value="F:ferric iron binding"/>
    <property type="evidence" value="ECO:0007669"/>
    <property type="project" value="InterPro"/>
</dbReference>
<name>A0A8C2RW11_CAPHI</name>
<dbReference type="GO" id="GO:0006879">
    <property type="term" value="P:intracellular iron ion homeostasis"/>
    <property type="evidence" value="ECO:0007669"/>
    <property type="project" value="UniProtKB-KW"/>
</dbReference>
<evidence type="ECO:0000256" key="2">
    <source>
        <dbReference type="ARBA" id="ARBA00022434"/>
    </source>
</evidence>
<dbReference type="Pfam" id="PF00210">
    <property type="entry name" value="Ferritin"/>
    <property type="match status" value="1"/>
</dbReference>
<evidence type="ECO:0000256" key="4">
    <source>
        <dbReference type="ARBA" id="ARBA00023004"/>
    </source>
</evidence>
<evidence type="ECO:0000256" key="6">
    <source>
        <dbReference type="RuleBase" id="RU361145"/>
    </source>
</evidence>
<dbReference type="PROSITE" id="PS50905">
    <property type="entry name" value="FERRITIN_LIKE"/>
    <property type="match status" value="1"/>
</dbReference>
<sequence length="144" mass="16366">MFAPAAALVAPSSSKMPSRWSVTSQVHQHYHHECNSHAALELHASFQCLARACSLHHHHDVALQRFSCFFRLHSQEHSETTESLMLLQNRRGGSFSFLDIRNSETQEWESGLQAMQDTLHLEKCINQSLLNLHQLPTDTSNAHL</sequence>
<dbReference type="InterPro" id="IPR009078">
    <property type="entry name" value="Ferritin-like_SF"/>
</dbReference>
<reference evidence="8" key="1">
    <citation type="submission" date="2025-08" db="UniProtKB">
        <authorList>
            <consortium name="Ensembl"/>
        </authorList>
    </citation>
    <scope>IDENTIFICATION</scope>
</reference>
<dbReference type="InterPro" id="IPR008331">
    <property type="entry name" value="Ferritin_DPS_dom"/>
</dbReference>
<dbReference type="GO" id="GO:0008198">
    <property type="term" value="F:ferrous iron binding"/>
    <property type="evidence" value="ECO:0007669"/>
    <property type="project" value="TreeGrafter"/>
</dbReference>
<evidence type="ECO:0000259" key="7">
    <source>
        <dbReference type="PROSITE" id="PS50905"/>
    </source>
</evidence>
<dbReference type="PANTHER" id="PTHR11431">
    <property type="entry name" value="FERRITIN"/>
    <property type="match status" value="1"/>
</dbReference>
<keyword evidence="4 5" id="KW-0408">Iron</keyword>
<dbReference type="Gene3D" id="1.20.1260.10">
    <property type="match status" value="1"/>
</dbReference>
<proteinExistence type="inferred from homology"/>
<dbReference type="GO" id="GO:0005737">
    <property type="term" value="C:cytoplasm"/>
    <property type="evidence" value="ECO:0007669"/>
    <property type="project" value="TreeGrafter"/>
</dbReference>
<protein>
    <recommendedName>
        <fullName evidence="6">Ferritin</fullName>
    </recommendedName>
</protein>
<evidence type="ECO:0000313" key="8">
    <source>
        <dbReference type="Ensembl" id="ENSCHIP00010034256.1"/>
    </source>
</evidence>
<feature type="binding site" evidence="5">
    <location>
        <position position="122"/>
    </location>
    <ligand>
        <name>Fe cation</name>
        <dbReference type="ChEBI" id="CHEBI:24875"/>
        <label>1</label>
    </ligand>
</feature>
<dbReference type="PANTHER" id="PTHR11431:SF97">
    <property type="entry name" value="FERRITIN HEAVY POLYPEPTIDE-LIKE 17-RELATED"/>
    <property type="match status" value="1"/>
</dbReference>
<dbReference type="Ensembl" id="ENSCHIT00010048199.1">
    <property type="protein sequence ID" value="ENSCHIP00010034256.1"/>
    <property type="gene ID" value="ENSCHIG00010025527.1"/>
</dbReference>
<feature type="domain" description="Ferritin-like diiron" evidence="7">
    <location>
        <begin position="24"/>
        <end position="144"/>
    </location>
</feature>
<dbReference type="InterPro" id="IPR001519">
    <property type="entry name" value="Ferritin"/>
</dbReference>
<accession>A0A8C2RW11</accession>
<keyword evidence="2 6" id="KW-0409">Iron storage</keyword>
<evidence type="ECO:0000256" key="1">
    <source>
        <dbReference type="ARBA" id="ARBA00007513"/>
    </source>
</evidence>
<dbReference type="GO" id="GO:0006826">
    <property type="term" value="P:iron ion transport"/>
    <property type="evidence" value="ECO:0007669"/>
    <property type="project" value="InterPro"/>
</dbReference>
<dbReference type="InterPro" id="IPR009040">
    <property type="entry name" value="Ferritin-like_diiron"/>
</dbReference>
<comment type="function">
    <text evidence="6">Stores iron in a soluble, non-toxic, readily available form. Important for iron homeostasis. Iron is taken up in the ferrous form and deposited as ferric hydroxides after oxidation.</text>
</comment>